<comment type="subcellular location">
    <subcellularLocation>
        <location evidence="1">Cell membrane</location>
        <topology evidence="1">Multi-pass membrane protein</topology>
    </subcellularLocation>
</comment>
<evidence type="ECO:0000256" key="6">
    <source>
        <dbReference type="ARBA" id="ARBA00023136"/>
    </source>
</evidence>
<proteinExistence type="inferred from homology"/>
<keyword evidence="6 7" id="KW-0472">Membrane</keyword>
<dbReference type="PANTHER" id="PTHR33778:SF1">
    <property type="entry name" value="MAGNESIUM TRANSPORTER YHID-RELATED"/>
    <property type="match status" value="1"/>
</dbReference>
<evidence type="ECO:0000256" key="5">
    <source>
        <dbReference type="ARBA" id="ARBA00022989"/>
    </source>
</evidence>
<sequence>MADEIVFRIAAAFGAGVLLGLERQFHRQPAGLKTVILVCVGSALLMLLSLMMAGDFTDGPLPFTPGDPGRIAAQVVSGIGFLGAGAILRQGLNVKGLTTAATMWFAAAVGLACGAGKFFPAAVSLLVALCTLILMEKIEEKVFPAKKIKTLCVICTRQGFSLPDIQDILQAKKIIVNNVDMSVSKSSGRVKVFFQIHVPDSLDIAALCGSLEKTAFVRGVKLSSNERGH</sequence>
<feature type="transmembrane region" description="Helical" evidence="7">
    <location>
        <begin position="6"/>
        <end position="22"/>
    </location>
</feature>
<gene>
    <name evidence="9" type="ORF">IAA96_06500</name>
</gene>
<keyword evidence="5 7" id="KW-1133">Transmembrane helix</keyword>
<organism evidence="9 10">
    <name type="scientific">Candidatus Avitreponema avistercoris</name>
    <dbReference type="NCBI Taxonomy" id="2840705"/>
    <lineage>
        <taxon>Bacteria</taxon>
        <taxon>Pseudomonadati</taxon>
        <taxon>Spirochaetota</taxon>
        <taxon>Spirochaetia</taxon>
        <taxon>Spirochaetales</taxon>
        <taxon>Candidatus Avitreponema</taxon>
    </lineage>
</organism>
<keyword evidence="4 7" id="KW-0812">Transmembrane</keyword>
<accession>A0A9D9HHI1</accession>
<reference evidence="9" key="2">
    <citation type="journal article" date="2021" name="PeerJ">
        <title>Extensive microbial diversity within the chicken gut microbiome revealed by metagenomics and culture.</title>
        <authorList>
            <person name="Gilroy R."/>
            <person name="Ravi A."/>
            <person name="Getino M."/>
            <person name="Pursley I."/>
            <person name="Horton D.L."/>
            <person name="Alikhan N.F."/>
            <person name="Baker D."/>
            <person name="Gharbi K."/>
            <person name="Hall N."/>
            <person name="Watson M."/>
            <person name="Adriaenssens E.M."/>
            <person name="Foster-Nyarko E."/>
            <person name="Jarju S."/>
            <person name="Secka A."/>
            <person name="Antonio M."/>
            <person name="Oren A."/>
            <person name="Chaudhuri R.R."/>
            <person name="La Ragione R."/>
            <person name="Hildebrand F."/>
            <person name="Pallen M.J."/>
        </authorList>
    </citation>
    <scope>NUCLEOTIDE SEQUENCE</scope>
    <source>
        <strain evidence="9">B3-4054</strain>
    </source>
</reference>
<dbReference type="Proteomes" id="UP000823616">
    <property type="component" value="Unassembled WGS sequence"/>
</dbReference>
<dbReference type="InterPro" id="IPR003416">
    <property type="entry name" value="MgtC/SapB/SrpB/YhiD_fam"/>
</dbReference>
<dbReference type="Pfam" id="PF02308">
    <property type="entry name" value="MgtC"/>
    <property type="match status" value="1"/>
</dbReference>
<name>A0A9D9HHI1_9SPIR</name>
<evidence type="ECO:0000256" key="1">
    <source>
        <dbReference type="ARBA" id="ARBA00004651"/>
    </source>
</evidence>
<evidence type="ECO:0000256" key="4">
    <source>
        <dbReference type="ARBA" id="ARBA00022692"/>
    </source>
</evidence>
<dbReference type="PRINTS" id="PR01837">
    <property type="entry name" value="MGTCSAPBPROT"/>
</dbReference>
<feature type="transmembrane region" description="Helical" evidence="7">
    <location>
        <begin position="34"/>
        <end position="51"/>
    </location>
</feature>
<feature type="transmembrane region" description="Helical" evidence="7">
    <location>
        <begin position="71"/>
        <end position="88"/>
    </location>
</feature>
<comment type="similarity">
    <text evidence="2">Belongs to the MgtC/SapB family.</text>
</comment>
<dbReference type="PANTHER" id="PTHR33778">
    <property type="entry name" value="PROTEIN MGTC"/>
    <property type="match status" value="1"/>
</dbReference>
<evidence type="ECO:0000256" key="3">
    <source>
        <dbReference type="ARBA" id="ARBA00022475"/>
    </source>
</evidence>
<dbReference type="AlphaFoldDB" id="A0A9D9HHI1"/>
<keyword evidence="3" id="KW-1003">Cell membrane</keyword>
<dbReference type="GO" id="GO:0005886">
    <property type="term" value="C:plasma membrane"/>
    <property type="evidence" value="ECO:0007669"/>
    <property type="project" value="UniProtKB-SubCell"/>
</dbReference>
<comment type="caution">
    <text evidence="9">The sequence shown here is derived from an EMBL/GenBank/DDBJ whole genome shotgun (WGS) entry which is preliminary data.</text>
</comment>
<evidence type="ECO:0000256" key="7">
    <source>
        <dbReference type="SAM" id="Phobius"/>
    </source>
</evidence>
<evidence type="ECO:0000313" key="10">
    <source>
        <dbReference type="Proteomes" id="UP000823616"/>
    </source>
</evidence>
<dbReference type="EMBL" id="JADIMS010000120">
    <property type="protein sequence ID" value="MBO8450738.1"/>
    <property type="molecule type" value="Genomic_DNA"/>
</dbReference>
<protein>
    <submittedName>
        <fullName evidence="9">MgtC/SapB family protein</fullName>
    </submittedName>
</protein>
<reference evidence="9" key="1">
    <citation type="submission" date="2020-10" db="EMBL/GenBank/DDBJ databases">
        <authorList>
            <person name="Gilroy R."/>
        </authorList>
    </citation>
    <scope>NUCLEOTIDE SEQUENCE</scope>
    <source>
        <strain evidence="9">B3-4054</strain>
    </source>
</reference>
<dbReference type="InterPro" id="IPR049177">
    <property type="entry name" value="MgtC_SapB_SrpB_YhiD_N"/>
</dbReference>
<evidence type="ECO:0000259" key="8">
    <source>
        <dbReference type="Pfam" id="PF02308"/>
    </source>
</evidence>
<feature type="domain" description="MgtC/SapB/SrpB/YhiD N-terminal" evidence="8">
    <location>
        <begin position="10"/>
        <end position="140"/>
    </location>
</feature>
<evidence type="ECO:0000256" key="2">
    <source>
        <dbReference type="ARBA" id="ARBA00009298"/>
    </source>
</evidence>
<evidence type="ECO:0000313" key="9">
    <source>
        <dbReference type="EMBL" id="MBO8450738.1"/>
    </source>
</evidence>